<dbReference type="InterPro" id="IPR004864">
    <property type="entry name" value="LEA_2"/>
</dbReference>
<dbReference type="Pfam" id="PF03168">
    <property type="entry name" value="LEA_2"/>
    <property type="match status" value="1"/>
</dbReference>
<organism evidence="7 8">
    <name type="scientific">Perilla frutescens var. hirtella</name>
    <name type="common">Perilla citriodora</name>
    <name type="synonym">Perilla setoyensis</name>
    <dbReference type="NCBI Taxonomy" id="608512"/>
    <lineage>
        <taxon>Eukaryota</taxon>
        <taxon>Viridiplantae</taxon>
        <taxon>Streptophyta</taxon>
        <taxon>Embryophyta</taxon>
        <taxon>Tracheophyta</taxon>
        <taxon>Spermatophyta</taxon>
        <taxon>Magnoliopsida</taxon>
        <taxon>eudicotyledons</taxon>
        <taxon>Gunneridae</taxon>
        <taxon>Pentapetalae</taxon>
        <taxon>asterids</taxon>
        <taxon>lamiids</taxon>
        <taxon>Lamiales</taxon>
        <taxon>Lamiaceae</taxon>
        <taxon>Nepetoideae</taxon>
        <taxon>Elsholtzieae</taxon>
        <taxon>Perilla</taxon>
    </lineage>
</organism>
<accession>A0AAD4IPQ2</accession>
<evidence type="ECO:0000256" key="1">
    <source>
        <dbReference type="ARBA" id="ARBA00004167"/>
    </source>
</evidence>
<evidence type="ECO:0000256" key="4">
    <source>
        <dbReference type="ARBA" id="ARBA00023136"/>
    </source>
</evidence>
<dbReference type="EMBL" id="SDAM02029557">
    <property type="protein sequence ID" value="KAH6756463.1"/>
    <property type="molecule type" value="Genomic_DNA"/>
</dbReference>
<comment type="caution">
    <text evidence="7">The sequence shown here is derived from an EMBL/GenBank/DDBJ whole genome shotgun (WGS) entry which is preliminary data.</text>
</comment>
<keyword evidence="8" id="KW-1185">Reference proteome</keyword>
<dbReference type="GO" id="GO:0016020">
    <property type="term" value="C:membrane"/>
    <property type="evidence" value="ECO:0007669"/>
    <property type="project" value="UniProtKB-SubCell"/>
</dbReference>
<dbReference type="PANTHER" id="PTHR31234:SF65">
    <property type="entry name" value="LATE EMBRYOGENESIS ABUNDANT PROTEIN, LEA_2 SUBGROUP"/>
    <property type="match status" value="1"/>
</dbReference>
<name>A0AAD4IPQ2_PERFH</name>
<dbReference type="PANTHER" id="PTHR31234">
    <property type="entry name" value="LATE EMBRYOGENESIS ABUNDANT (LEA) HYDROXYPROLINE-RICH GLYCOPROTEIN FAMILY"/>
    <property type="match status" value="1"/>
</dbReference>
<keyword evidence="2 5" id="KW-0812">Transmembrane</keyword>
<dbReference type="GO" id="GO:0098542">
    <property type="term" value="P:defense response to other organism"/>
    <property type="evidence" value="ECO:0007669"/>
    <property type="project" value="InterPro"/>
</dbReference>
<dbReference type="Proteomes" id="UP001190926">
    <property type="component" value="Unassembled WGS sequence"/>
</dbReference>
<comment type="subcellular location">
    <subcellularLocation>
        <location evidence="1">Membrane</location>
        <topology evidence="1">Single-pass membrane protein</topology>
    </subcellularLocation>
</comment>
<feature type="transmembrane region" description="Helical" evidence="5">
    <location>
        <begin position="28"/>
        <end position="54"/>
    </location>
</feature>
<evidence type="ECO:0000256" key="5">
    <source>
        <dbReference type="SAM" id="Phobius"/>
    </source>
</evidence>
<protein>
    <recommendedName>
        <fullName evidence="6">Late embryogenesis abundant protein LEA-2 subgroup domain-containing protein</fullName>
    </recommendedName>
</protein>
<gene>
    <name evidence="7" type="ORF">C2S53_002464</name>
</gene>
<sequence>MERSEQVRPLAPASSNAEDVTKNRRRRWLWCCACVGAALLILAVVVVILIFIVFKAKEPVFRVNRVTVDRLEVINGTTTPRPGTNMSLTVDVSVKNRNYVSFSWHQNTTSALFYRGTAIGEAHVPGEKSRARRTMRMNVTVDVILDRIMGQPDLGSDISTGLVTVGTYTEVDGKVKLLMIKKHVRVKMNCSMTINISSPTPAIQKQDCKHKVKL</sequence>
<reference evidence="7 8" key="1">
    <citation type="journal article" date="2021" name="Nat. Commun.">
        <title>Incipient diploidization of the medicinal plant Perilla within 10,000 years.</title>
        <authorList>
            <person name="Zhang Y."/>
            <person name="Shen Q."/>
            <person name="Leng L."/>
            <person name="Zhang D."/>
            <person name="Chen S."/>
            <person name="Shi Y."/>
            <person name="Ning Z."/>
            <person name="Chen S."/>
        </authorList>
    </citation>
    <scope>NUCLEOTIDE SEQUENCE [LARGE SCALE GENOMIC DNA]</scope>
    <source>
        <strain evidence="8">cv. PC099</strain>
    </source>
</reference>
<evidence type="ECO:0000259" key="6">
    <source>
        <dbReference type="Pfam" id="PF03168"/>
    </source>
</evidence>
<proteinExistence type="predicted"/>
<evidence type="ECO:0000313" key="7">
    <source>
        <dbReference type="EMBL" id="KAH6756463.1"/>
    </source>
</evidence>
<dbReference type="AlphaFoldDB" id="A0AAD4IPQ2"/>
<dbReference type="InterPro" id="IPR044839">
    <property type="entry name" value="NDR1-like"/>
</dbReference>
<keyword evidence="3 5" id="KW-1133">Transmembrane helix</keyword>
<evidence type="ECO:0000313" key="8">
    <source>
        <dbReference type="Proteomes" id="UP001190926"/>
    </source>
</evidence>
<evidence type="ECO:0000256" key="2">
    <source>
        <dbReference type="ARBA" id="ARBA00022692"/>
    </source>
</evidence>
<keyword evidence="4 5" id="KW-0472">Membrane</keyword>
<evidence type="ECO:0000256" key="3">
    <source>
        <dbReference type="ARBA" id="ARBA00022989"/>
    </source>
</evidence>
<feature type="domain" description="Late embryogenesis abundant protein LEA-2 subgroup" evidence="6">
    <location>
        <begin position="92"/>
        <end position="191"/>
    </location>
</feature>